<name>F8A7L3_CELGA</name>
<keyword evidence="2 5" id="KW-0812">Transmembrane</keyword>
<comment type="subcellular location">
    <subcellularLocation>
        <location evidence="1">Membrane</location>
        <topology evidence="1">Single-pass membrane protein</topology>
    </subcellularLocation>
</comment>
<proteinExistence type="predicted"/>
<dbReference type="KEGG" id="cga:Celgi_1913"/>
<dbReference type="Proteomes" id="UP000000485">
    <property type="component" value="Chromosome"/>
</dbReference>
<evidence type="ECO:0000256" key="2">
    <source>
        <dbReference type="ARBA" id="ARBA00022692"/>
    </source>
</evidence>
<accession>F8A7L3</accession>
<evidence type="ECO:0000313" key="7">
    <source>
        <dbReference type="Proteomes" id="UP000000485"/>
    </source>
</evidence>
<dbReference type="EMBL" id="CP002665">
    <property type="protein sequence ID" value="AEI12415.1"/>
    <property type="molecule type" value="Genomic_DNA"/>
</dbReference>
<dbReference type="eggNOG" id="COG2321">
    <property type="taxonomic scope" value="Bacteria"/>
</dbReference>
<keyword evidence="4 5" id="KW-0472">Membrane</keyword>
<dbReference type="OrthoDB" id="9774900at2"/>
<evidence type="ECO:0000256" key="1">
    <source>
        <dbReference type="ARBA" id="ARBA00004167"/>
    </source>
</evidence>
<organism evidence="6 7">
    <name type="scientific">Cellulomonas gilvus (strain ATCC 13127 / NRRL B-14078)</name>
    <name type="common">Cellvibrio gilvus</name>
    <dbReference type="NCBI Taxonomy" id="593907"/>
    <lineage>
        <taxon>Bacteria</taxon>
        <taxon>Bacillati</taxon>
        <taxon>Actinomycetota</taxon>
        <taxon>Actinomycetes</taxon>
        <taxon>Micrococcales</taxon>
        <taxon>Cellulomonadaceae</taxon>
        <taxon>Cellulomonas</taxon>
    </lineage>
</organism>
<dbReference type="PANTHER" id="PTHR30168:SF0">
    <property type="entry name" value="INNER MEMBRANE PROTEIN"/>
    <property type="match status" value="1"/>
</dbReference>
<feature type="transmembrane region" description="Helical" evidence="5">
    <location>
        <begin position="23"/>
        <end position="44"/>
    </location>
</feature>
<sequence length="293" mass="30192">MTFQEGGSFGGGRVRTRSGGGRGAAIGGGIGGVGLLVVLAIALLSGGNIDPSALLGGGGGGPEQESTVDVCSAQEANTDRTCRLSATVDALDTYWAPALSDARADIPEVVSFTDGTATGCGQASAATGPFYCPPDQSIYLDLGFFDTLSSQFGAQGGPLAEMYVVAHEYGHHMQHVTGIFDEADRSGTGADSDSVRLELQADCYAGLWAGHAATTKDPDTGVTYLEPISSDELAQALDAAATVGDDHIQEQQQGGVNPDSWTHGSSEQRQRWFTRGYEQGNVAACDTFAADSL</sequence>
<evidence type="ECO:0000256" key="4">
    <source>
        <dbReference type="ARBA" id="ARBA00023136"/>
    </source>
</evidence>
<dbReference type="Pfam" id="PF04228">
    <property type="entry name" value="Zn_peptidase"/>
    <property type="match status" value="1"/>
</dbReference>
<protein>
    <recommendedName>
        <fullName evidence="8">Neutral zinc metallopeptidase</fullName>
    </recommendedName>
</protein>
<dbReference type="PANTHER" id="PTHR30168">
    <property type="entry name" value="PUTATIVE MEMBRANE PROTEIN YPFJ"/>
    <property type="match status" value="1"/>
</dbReference>
<reference evidence="7" key="1">
    <citation type="submission" date="2011-04" db="EMBL/GenBank/DDBJ databases">
        <title>Complete sequence of Cellvibrio gilvus ATCC 13127.</title>
        <authorList>
            <person name="Lucas S."/>
            <person name="Han J."/>
            <person name="Lapidus A."/>
            <person name="Cheng J.-F."/>
            <person name="Goodwin L."/>
            <person name="Pitluck S."/>
            <person name="Peters L."/>
            <person name="Munk A."/>
            <person name="Detter J.C."/>
            <person name="Han C."/>
            <person name="Tapia R."/>
            <person name="Land M."/>
            <person name="Hauser L."/>
            <person name="Kyrpides N."/>
            <person name="Ivanova N."/>
            <person name="Ovchinnikova G."/>
            <person name="Pagani I."/>
            <person name="Mead D."/>
            <person name="Brumm P."/>
            <person name="Woyke T."/>
        </authorList>
    </citation>
    <scope>NUCLEOTIDE SEQUENCE [LARGE SCALE GENOMIC DNA]</scope>
    <source>
        <strain evidence="7">ATCC 13127 / NRRL B-14078</strain>
    </source>
</reference>
<dbReference type="GO" id="GO:0016020">
    <property type="term" value="C:membrane"/>
    <property type="evidence" value="ECO:0007669"/>
    <property type="project" value="UniProtKB-SubCell"/>
</dbReference>
<dbReference type="RefSeq" id="WP_013883934.1">
    <property type="nucleotide sequence ID" value="NC_015671.1"/>
</dbReference>
<dbReference type="InterPro" id="IPR007343">
    <property type="entry name" value="Uncharacterised_pept_Zn_put"/>
</dbReference>
<dbReference type="STRING" id="593907.Celgi_1913"/>
<dbReference type="AlphaFoldDB" id="F8A7L3"/>
<evidence type="ECO:0000313" key="6">
    <source>
        <dbReference type="EMBL" id="AEI12415.1"/>
    </source>
</evidence>
<evidence type="ECO:0000256" key="5">
    <source>
        <dbReference type="SAM" id="Phobius"/>
    </source>
</evidence>
<keyword evidence="7" id="KW-1185">Reference proteome</keyword>
<gene>
    <name evidence="6" type="ordered locus">Celgi_1913</name>
</gene>
<dbReference type="HOGENOM" id="CLU_059329_1_0_11"/>
<evidence type="ECO:0000256" key="3">
    <source>
        <dbReference type="ARBA" id="ARBA00022989"/>
    </source>
</evidence>
<evidence type="ECO:0008006" key="8">
    <source>
        <dbReference type="Google" id="ProtNLM"/>
    </source>
</evidence>
<keyword evidence="3 5" id="KW-1133">Transmembrane helix</keyword>